<protein>
    <submittedName>
        <fullName evidence="10">50S ribosomal protein chloroplastic-like</fullName>
    </submittedName>
</protein>
<dbReference type="EMBL" id="ASHM01064259">
    <property type="protein sequence ID" value="PNX90872.1"/>
    <property type="molecule type" value="Genomic_DNA"/>
</dbReference>
<keyword evidence="7" id="KW-0687">Ribonucleoprotein</keyword>
<feature type="domain" description="Large ribosomal subunit protein bL12 oligomerization" evidence="9">
    <location>
        <begin position="57"/>
        <end position="102"/>
    </location>
</feature>
<dbReference type="ExpressionAtlas" id="A0A2K3MJB4">
    <property type="expression patterns" value="baseline"/>
</dbReference>
<dbReference type="GO" id="GO:1990904">
    <property type="term" value="C:ribonucleoprotein complex"/>
    <property type="evidence" value="ECO:0007669"/>
    <property type="project" value="UniProtKB-KW"/>
</dbReference>
<evidence type="ECO:0000256" key="1">
    <source>
        <dbReference type="ARBA" id="ARBA00004229"/>
    </source>
</evidence>
<dbReference type="GO" id="GO:0003735">
    <property type="term" value="F:structural constituent of ribosome"/>
    <property type="evidence" value="ECO:0007669"/>
    <property type="project" value="InterPro"/>
</dbReference>
<evidence type="ECO:0000256" key="3">
    <source>
        <dbReference type="ARBA" id="ARBA00022528"/>
    </source>
</evidence>
<dbReference type="PANTHER" id="PTHR45987:SF26">
    <property type="entry name" value="LARGE RIBOSOMAL SUBUNIT PROTEIN BL12CX-RELATED"/>
    <property type="match status" value="1"/>
</dbReference>
<dbReference type="GO" id="GO:0003729">
    <property type="term" value="F:mRNA binding"/>
    <property type="evidence" value="ECO:0007669"/>
    <property type="project" value="TreeGrafter"/>
</dbReference>
<gene>
    <name evidence="10" type="ORF">L195_g047000</name>
</gene>
<evidence type="ECO:0000259" key="8">
    <source>
        <dbReference type="Pfam" id="PF00542"/>
    </source>
</evidence>
<evidence type="ECO:0000313" key="11">
    <source>
        <dbReference type="Proteomes" id="UP000236291"/>
    </source>
</evidence>
<dbReference type="InterPro" id="IPR036235">
    <property type="entry name" value="Ribosomal_bL12_oligo_N_sf"/>
</dbReference>
<dbReference type="STRING" id="57577.A0A2K3MJB4"/>
<reference evidence="10 11" key="2">
    <citation type="journal article" date="2017" name="Front. Plant Sci.">
        <title>Gene Classification and Mining of Molecular Markers Useful in Red Clover (Trifolium pratense) Breeding.</title>
        <authorList>
            <person name="Istvanek J."/>
            <person name="Dluhosova J."/>
            <person name="Dluhos P."/>
            <person name="Patkova L."/>
            <person name="Nedelnik J."/>
            <person name="Repkova J."/>
        </authorList>
    </citation>
    <scope>NUCLEOTIDE SEQUENCE [LARGE SCALE GENOMIC DNA]</scope>
    <source>
        <strain evidence="11">cv. Tatra</strain>
        <tissue evidence="10">Young leaves</tissue>
    </source>
</reference>
<evidence type="ECO:0000256" key="7">
    <source>
        <dbReference type="ARBA" id="ARBA00023274"/>
    </source>
</evidence>
<evidence type="ECO:0000256" key="6">
    <source>
        <dbReference type="ARBA" id="ARBA00022980"/>
    </source>
</evidence>
<dbReference type="Gene3D" id="1.20.5.710">
    <property type="entry name" value="Single helix bin"/>
    <property type="match status" value="1"/>
</dbReference>
<dbReference type="GO" id="GO:0005840">
    <property type="term" value="C:ribosome"/>
    <property type="evidence" value="ECO:0007669"/>
    <property type="project" value="UniProtKB-KW"/>
</dbReference>
<keyword evidence="6 10" id="KW-0689">Ribosomal protein</keyword>
<dbReference type="CDD" id="cd00387">
    <property type="entry name" value="Ribosomal_L7_L12"/>
    <property type="match status" value="1"/>
</dbReference>
<dbReference type="Pfam" id="PF00542">
    <property type="entry name" value="Ribosomal_L12"/>
    <property type="match status" value="1"/>
</dbReference>
<dbReference type="HAMAP" id="MF_00368">
    <property type="entry name" value="Ribosomal_bL12"/>
    <property type="match status" value="1"/>
</dbReference>
<dbReference type="InterPro" id="IPR014719">
    <property type="entry name" value="Ribosomal_bL12_C/ClpS-like"/>
</dbReference>
<dbReference type="GO" id="GO:0009507">
    <property type="term" value="C:chloroplast"/>
    <property type="evidence" value="ECO:0007669"/>
    <property type="project" value="UniProtKB-SubCell"/>
</dbReference>
<dbReference type="NCBIfam" id="TIGR00855">
    <property type="entry name" value="L12"/>
    <property type="match status" value="1"/>
</dbReference>
<proteinExistence type="inferred from homology"/>
<dbReference type="OrthoDB" id="250175at2759"/>
<comment type="caution">
    <text evidence="10">The sequence shown here is derived from an EMBL/GenBank/DDBJ whole genome shotgun (WGS) entry which is preliminary data.</text>
</comment>
<keyword evidence="4" id="KW-0934">Plastid</keyword>
<sequence>MALTTALTTTISPLKLSFPTPTPKPITSLHFSTPTPFLIHRTTTRLRPITAVSAEVEKLGNEISSLTLEQAKTLVDYLQDKLGVTAASFAPAAAVAAPAAAEVAVVEEKTEFDVVIEEVPSSARIAAIKAVRALTSLGLKEAKELIEGLPKKFKEAVSKDEADDAKKQLETAGAKVSIV</sequence>
<accession>A0A2K3MJB4</accession>
<dbReference type="FunFam" id="3.30.1390.10:FF:000001">
    <property type="entry name" value="50S ribosomal protein L7/L12"/>
    <property type="match status" value="1"/>
</dbReference>
<comment type="similarity">
    <text evidence="2">Belongs to the bacterial ribosomal protein bL12 family.</text>
</comment>
<dbReference type="AlphaFoldDB" id="A0A2K3MJB4"/>
<reference evidence="10 11" key="1">
    <citation type="journal article" date="2014" name="Am. J. Bot.">
        <title>Genome assembly and annotation for red clover (Trifolium pratense; Fabaceae).</title>
        <authorList>
            <person name="Istvanek J."/>
            <person name="Jaros M."/>
            <person name="Krenek A."/>
            <person name="Repkova J."/>
        </authorList>
    </citation>
    <scope>NUCLEOTIDE SEQUENCE [LARGE SCALE GENOMIC DNA]</scope>
    <source>
        <strain evidence="11">cv. Tatra</strain>
        <tissue evidence="10">Young leaves</tissue>
    </source>
</reference>
<dbReference type="SUPFAM" id="SSF48300">
    <property type="entry name" value="Ribosomal protein L7/12, oligomerisation (N-terminal) domain"/>
    <property type="match status" value="1"/>
</dbReference>
<dbReference type="InterPro" id="IPR013823">
    <property type="entry name" value="Ribosomal_bL12_C"/>
</dbReference>
<feature type="domain" description="Large ribosomal subunit protein bL12 C-terminal" evidence="8">
    <location>
        <begin position="112"/>
        <end position="178"/>
    </location>
</feature>
<dbReference type="SUPFAM" id="SSF54736">
    <property type="entry name" value="ClpS-like"/>
    <property type="match status" value="1"/>
</dbReference>
<name>A0A2K3MJB4_TRIPR</name>
<evidence type="ECO:0000256" key="4">
    <source>
        <dbReference type="ARBA" id="ARBA00022640"/>
    </source>
</evidence>
<dbReference type="InterPro" id="IPR008932">
    <property type="entry name" value="Ribosomal_bL12_oligo"/>
</dbReference>
<dbReference type="Proteomes" id="UP000236291">
    <property type="component" value="Unassembled WGS sequence"/>
</dbReference>
<dbReference type="GO" id="GO:0006412">
    <property type="term" value="P:translation"/>
    <property type="evidence" value="ECO:0007669"/>
    <property type="project" value="InterPro"/>
</dbReference>
<comment type="subcellular location">
    <subcellularLocation>
        <location evidence="1">Plastid</location>
        <location evidence="1">Chloroplast</location>
    </subcellularLocation>
</comment>
<dbReference type="PANTHER" id="PTHR45987">
    <property type="entry name" value="39S RIBOSOMAL PROTEIN L12"/>
    <property type="match status" value="1"/>
</dbReference>
<organism evidence="10 11">
    <name type="scientific">Trifolium pratense</name>
    <name type="common">Red clover</name>
    <dbReference type="NCBI Taxonomy" id="57577"/>
    <lineage>
        <taxon>Eukaryota</taxon>
        <taxon>Viridiplantae</taxon>
        <taxon>Streptophyta</taxon>
        <taxon>Embryophyta</taxon>
        <taxon>Tracheophyta</taxon>
        <taxon>Spermatophyta</taxon>
        <taxon>Magnoliopsida</taxon>
        <taxon>eudicotyledons</taxon>
        <taxon>Gunneridae</taxon>
        <taxon>Pentapetalae</taxon>
        <taxon>rosids</taxon>
        <taxon>fabids</taxon>
        <taxon>Fabales</taxon>
        <taxon>Fabaceae</taxon>
        <taxon>Papilionoideae</taxon>
        <taxon>50 kb inversion clade</taxon>
        <taxon>NPAAA clade</taxon>
        <taxon>Hologalegina</taxon>
        <taxon>IRL clade</taxon>
        <taxon>Trifolieae</taxon>
        <taxon>Trifolium</taxon>
    </lineage>
</organism>
<dbReference type="Gene3D" id="3.30.1390.10">
    <property type="match status" value="1"/>
</dbReference>
<dbReference type="InterPro" id="IPR000206">
    <property type="entry name" value="Ribosomal_bL12"/>
</dbReference>
<keyword evidence="3" id="KW-0150">Chloroplast</keyword>
<evidence type="ECO:0000313" key="10">
    <source>
        <dbReference type="EMBL" id="PNX90872.1"/>
    </source>
</evidence>
<evidence type="ECO:0000256" key="2">
    <source>
        <dbReference type="ARBA" id="ARBA00007197"/>
    </source>
</evidence>
<evidence type="ECO:0000259" key="9">
    <source>
        <dbReference type="Pfam" id="PF16320"/>
    </source>
</evidence>
<dbReference type="Pfam" id="PF16320">
    <property type="entry name" value="Ribosomal_L12_N"/>
    <property type="match status" value="1"/>
</dbReference>
<keyword evidence="5" id="KW-0809">Transit peptide</keyword>
<evidence type="ECO:0000256" key="5">
    <source>
        <dbReference type="ARBA" id="ARBA00022946"/>
    </source>
</evidence>